<dbReference type="InterPro" id="IPR013783">
    <property type="entry name" value="Ig-like_fold"/>
</dbReference>
<dbReference type="PRINTS" id="PR00133">
    <property type="entry name" value="GLHYDRLASE3"/>
</dbReference>
<dbReference type="Gene3D" id="2.60.120.380">
    <property type="match status" value="1"/>
</dbReference>
<organism evidence="4 5">
    <name type="scientific">Dysgonomonas hofstadii</name>
    <dbReference type="NCBI Taxonomy" id="637886"/>
    <lineage>
        <taxon>Bacteria</taxon>
        <taxon>Pseudomonadati</taxon>
        <taxon>Bacteroidota</taxon>
        <taxon>Bacteroidia</taxon>
        <taxon>Bacteroidales</taxon>
        <taxon>Dysgonomonadaceae</taxon>
        <taxon>Dysgonomonas</taxon>
    </lineage>
</organism>
<protein>
    <submittedName>
        <fullName evidence="4">Beta-glucosidase</fullName>
        <ecNumber evidence="4">3.2.1.21</ecNumber>
    </submittedName>
</protein>
<dbReference type="Pfam" id="PF00933">
    <property type="entry name" value="Glyco_hydro_3"/>
    <property type="match status" value="1"/>
</dbReference>
<name>A0A840CMQ1_9BACT</name>
<evidence type="ECO:0000256" key="2">
    <source>
        <dbReference type="ARBA" id="ARBA00022801"/>
    </source>
</evidence>
<dbReference type="EMBL" id="JACIEP010000001">
    <property type="protein sequence ID" value="MBB4034275.1"/>
    <property type="molecule type" value="Genomic_DNA"/>
</dbReference>
<accession>A0A840CMQ1</accession>
<dbReference type="InterPro" id="IPR001764">
    <property type="entry name" value="Glyco_hydro_3_N"/>
</dbReference>
<dbReference type="Gene3D" id="3.40.50.1700">
    <property type="entry name" value="Glycoside hydrolase family 3 C-terminal domain"/>
    <property type="match status" value="2"/>
</dbReference>
<feature type="domain" description="Fibronectin type III-like" evidence="3">
    <location>
        <begin position="651"/>
        <end position="721"/>
    </location>
</feature>
<comment type="caution">
    <text evidence="4">The sequence shown here is derived from an EMBL/GenBank/DDBJ whole genome shotgun (WGS) entry which is preliminary data.</text>
</comment>
<sequence>MKKLFICGLFSLFLMQTNVQSKQVPVYLDDTKPVESRIEDALSRMTLEEKIAMIHAQSKFSTPGVPRLGIPEIWMSDGPHGVRMEIDWDTWNHAGWTNDSCTAFPALTCLAATFNPEMSFIYGNAVGEEARFRKKDIILGPGVNIYRTPMNGRNFEYMGEDPYLASKMVVPYIKGVQQNGVSACLKHFALNNQELDRNTIDVEVSDRALYEIYLPAFKAGVEEGGAWTIMGSYNKYRGQYCSHHERLINQILKGEWGYDGIVVTDWGSAHDTREAALYGLDVEMGTWTNGLTWGESFAYDNYYLSQPYLKMLQSGELPMSTLDDKVRRVLRLTFRTNMNRNRPFGSFATPEHAGVSRRIAEEGIVLLKNTNDFFPIATNRYNKIVVIGENATRPLTVGGGSSELKVKKEVSPLEGLINKYGEDKVFYTMGYGSGPTVYDQFVPSPYDADSLKKEALELVKDADVVLFFGGLNKNYQQDCEGADRITYDLPFGQNELIDDILTINKNMGVIIISGNGVNMPWLDKVPALMQSWYLGSEAGSATANVISGEVNPSGKLPFSIQKRPEDNGAISFGAISYPGQDGKQIYKEDILVGYRWHDTKKIPALFPFGYGLSYTTFEYGKASADKKEYGKDDVIKIAFTLTNKGKVDGAESVQVYASQNKPSLDRPAKELKGFRKVFLKAGESQTVEIAVPVKDLAYFDDKAHAWIVESDKFTLHCAASSTDIKSSVTISVK</sequence>
<gene>
    <name evidence="4" type="ORF">GGR21_000160</name>
</gene>
<evidence type="ECO:0000313" key="5">
    <source>
        <dbReference type="Proteomes" id="UP000555103"/>
    </source>
</evidence>
<dbReference type="PANTHER" id="PTHR42715:SF10">
    <property type="entry name" value="BETA-GLUCOSIDASE"/>
    <property type="match status" value="1"/>
</dbReference>
<dbReference type="AlphaFoldDB" id="A0A840CMQ1"/>
<dbReference type="Gene3D" id="3.20.20.300">
    <property type="entry name" value="Glycoside hydrolase, family 3, N-terminal domain"/>
    <property type="match status" value="2"/>
</dbReference>
<keyword evidence="2 4" id="KW-0378">Hydrolase</keyword>
<dbReference type="SUPFAM" id="SSF51445">
    <property type="entry name" value="(Trans)glycosidases"/>
    <property type="match status" value="1"/>
</dbReference>
<dbReference type="SUPFAM" id="SSF52279">
    <property type="entry name" value="Beta-D-glucan exohydrolase, C-terminal domain"/>
    <property type="match status" value="1"/>
</dbReference>
<dbReference type="InterPro" id="IPR026891">
    <property type="entry name" value="Fn3-like"/>
</dbReference>
<dbReference type="PANTHER" id="PTHR42715">
    <property type="entry name" value="BETA-GLUCOSIDASE"/>
    <property type="match status" value="1"/>
</dbReference>
<dbReference type="RefSeq" id="WP_183305233.1">
    <property type="nucleotide sequence ID" value="NZ_JACIEP010000001.1"/>
</dbReference>
<keyword evidence="5" id="KW-1185">Reference proteome</keyword>
<dbReference type="Pfam" id="PF01915">
    <property type="entry name" value="Glyco_hydro_3_C"/>
    <property type="match status" value="1"/>
</dbReference>
<evidence type="ECO:0000256" key="1">
    <source>
        <dbReference type="ARBA" id="ARBA00005336"/>
    </source>
</evidence>
<dbReference type="InterPro" id="IPR017853">
    <property type="entry name" value="GH"/>
</dbReference>
<dbReference type="Pfam" id="PF14310">
    <property type="entry name" value="Fn3-like"/>
    <property type="match status" value="1"/>
</dbReference>
<proteinExistence type="inferred from homology"/>
<dbReference type="Proteomes" id="UP000555103">
    <property type="component" value="Unassembled WGS sequence"/>
</dbReference>
<dbReference type="EC" id="3.2.1.21" evidence="4"/>
<dbReference type="GO" id="GO:0005975">
    <property type="term" value="P:carbohydrate metabolic process"/>
    <property type="evidence" value="ECO:0007669"/>
    <property type="project" value="InterPro"/>
</dbReference>
<dbReference type="SMART" id="SM01217">
    <property type="entry name" value="Fn3_like"/>
    <property type="match status" value="1"/>
</dbReference>
<keyword evidence="4" id="KW-0326">Glycosidase</keyword>
<dbReference type="InterPro" id="IPR036881">
    <property type="entry name" value="Glyco_hydro_3_C_sf"/>
</dbReference>
<evidence type="ECO:0000313" key="4">
    <source>
        <dbReference type="EMBL" id="MBB4034275.1"/>
    </source>
</evidence>
<dbReference type="FunFam" id="2.60.40.10:FF:000495">
    <property type="entry name" value="Periplasmic beta-glucosidase"/>
    <property type="match status" value="1"/>
</dbReference>
<reference evidence="4 5" key="1">
    <citation type="submission" date="2020-08" db="EMBL/GenBank/DDBJ databases">
        <title>Genomic Encyclopedia of Type Strains, Phase IV (KMG-IV): sequencing the most valuable type-strain genomes for metagenomic binning, comparative biology and taxonomic classification.</title>
        <authorList>
            <person name="Goeker M."/>
        </authorList>
    </citation>
    <scope>NUCLEOTIDE SEQUENCE [LARGE SCALE GENOMIC DNA]</scope>
    <source>
        <strain evidence="4 5">DSM 104969</strain>
    </source>
</reference>
<dbReference type="InterPro" id="IPR036962">
    <property type="entry name" value="Glyco_hydro_3_N_sf"/>
</dbReference>
<dbReference type="InterPro" id="IPR002772">
    <property type="entry name" value="Glyco_hydro_3_C"/>
</dbReference>
<dbReference type="Gene3D" id="2.60.40.10">
    <property type="entry name" value="Immunoglobulins"/>
    <property type="match status" value="1"/>
</dbReference>
<dbReference type="InterPro" id="IPR050288">
    <property type="entry name" value="Cellulose_deg_GH3"/>
</dbReference>
<dbReference type="GO" id="GO:0008422">
    <property type="term" value="F:beta-glucosidase activity"/>
    <property type="evidence" value="ECO:0007669"/>
    <property type="project" value="UniProtKB-EC"/>
</dbReference>
<evidence type="ECO:0000259" key="3">
    <source>
        <dbReference type="SMART" id="SM01217"/>
    </source>
</evidence>
<comment type="similarity">
    <text evidence="1">Belongs to the glycosyl hydrolase 3 family.</text>
</comment>